<protein>
    <recommendedName>
        <fullName evidence="5">Secreted protein</fullName>
    </recommendedName>
</protein>
<organism evidence="3 4">
    <name type="scientific">Planotetraspora phitsanulokensis</name>
    <dbReference type="NCBI Taxonomy" id="575192"/>
    <lineage>
        <taxon>Bacteria</taxon>
        <taxon>Bacillati</taxon>
        <taxon>Actinomycetota</taxon>
        <taxon>Actinomycetes</taxon>
        <taxon>Streptosporangiales</taxon>
        <taxon>Streptosporangiaceae</taxon>
        <taxon>Planotetraspora</taxon>
    </lineage>
</organism>
<proteinExistence type="predicted"/>
<evidence type="ECO:0008006" key="5">
    <source>
        <dbReference type="Google" id="ProtNLM"/>
    </source>
</evidence>
<gene>
    <name evidence="3" type="ORF">Pph01_42080</name>
</gene>
<feature type="signal peptide" evidence="2">
    <location>
        <begin position="1"/>
        <end position="26"/>
    </location>
</feature>
<keyword evidence="2" id="KW-0732">Signal</keyword>
<evidence type="ECO:0000256" key="2">
    <source>
        <dbReference type="SAM" id="SignalP"/>
    </source>
</evidence>
<evidence type="ECO:0000256" key="1">
    <source>
        <dbReference type="SAM" id="MobiDB-lite"/>
    </source>
</evidence>
<sequence length="182" mass="19599">MALSQIKQVNLMRWVWTAAVASLAVATLGACSGTADHTSTGVATSYFQRVGHRDYAGACQLLTDSLKVKLHDCPTALERQHDNLTSTEQADLDDATVRRAIDTGKDTVEVRTQDIGERGRPTPTNTRKGKPTPKVKTTFLRSRAASDMTDNKGLVLMKVGGSGRSPTADCDRTGPRAYPAQP</sequence>
<dbReference type="EMBL" id="BOOP01000019">
    <property type="protein sequence ID" value="GII39205.1"/>
    <property type="molecule type" value="Genomic_DNA"/>
</dbReference>
<accession>A0A8J3U6R1</accession>
<reference evidence="3 4" key="1">
    <citation type="submission" date="2021-01" db="EMBL/GenBank/DDBJ databases">
        <title>Whole genome shotgun sequence of Planotetraspora phitsanulokensis NBRC 104273.</title>
        <authorList>
            <person name="Komaki H."/>
            <person name="Tamura T."/>
        </authorList>
    </citation>
    <scope>NUCLEOTIDE SEQUENCE [LARGE SCALE GENOMIC DNA]</scope>
    <source>
        <strain evidence="3 4">NBRC 104273</strain>
    </source>
</reference>
<feature type="region of interest" description="Disordered" evidence="1">
    <location>
        <begin position="114"/>
        <end position="182"/>
    </location>
</feature>
<dbReference type="Proteomes" id="UP000622547">
    <property type="component" value="Unassembled WGS sequence"/>
</dbReference>
<comment type="caution">
    <text evidence="3">The sequence shown here is derived from an EMBL/GenBank/DDBJ whole genome shotgun (WGS) entry which is preliminary data.</text>
</comment>
<dbReference type="PROSITE" id="PS51257">
    <property type="entry name" value="PROKAR_LIPOPROTEIN"/>
    <property type="match status" value="1"/>
</dbReference>
<keyword evidence="4" id="KW-1185">Reference proteome</keyword>
<evidence type="ECO:0000313" key="3">
    <source>
        <dbReference type="EMBL" id="GII39205.1"/>
    </source>
</evidence>
<evidence type="ECO:0000313" key="4">
    <source>
        <dbReference type="Proteomes" id="UP000622547"/>
    </source>
</evidence>
<name>A0A8J3U6R1_9ACTN</name>
<dbReference type="AlphaFoldDB" id="A0A8J3U6R1"/>
<feature type="chain" id="PRO_5038941703" description="Secreted protein" evidence="2">
    <location>
        <begin position="27"/>
        <end position="182"/>
    </location>
</feature>